<evidence type="ECO:0000256" key="2">
    <source>
        <dbReference type="ARBA" id="ARBA00022989"/>
    </source>
</evidence>
<dbReference type="InterPro" id="IPR045851">
    <property type="entry name" value="AMP-bd_C_sf"/>
</dbReference>
<dbReference type="NCBIfam" id="NF006386">
    <property type="entry name" value="PRK08633.1"/>
    <property type="match status" value="1"/>
</dbReference>
<keyword evidence="1 4" id="KW-0812">Transmembrane</keyword>
<dbReference type="InterPro" id="IPR036259">
    <property type="entry name" value="MFS_trans_sf"/>
</dbReference>
<dbReference type="GO" id="GO:0016878">
    <property type="term" value="F:acid-thiol ligase activity"/>
    <property type="evidence" value="ECO:0007669"/>
    <property type="project" value="UniProtKB-ARBA"/>
</dbReference>
<dbReference type="SMART" id="SM00563">
    <property type="entry name" value="PlsC"/>
    <property type="match status" value="1"/>
</dbReference>
<feature type="transmembrane region" description="Helical" evidence="4">
    <location>
        <begin position="182"/>
        <end position="200"/>
    </location>
</feature>
<protein>
    <submittedName>
        <fullName evidence="6">Acyl-[ACP]--phospholipid O-acyltransferase</fullName>
    </submittedName>
</protein>
<dbReference type="PROSITE" id="PS00455">
    <property type="entry name" value="AMP_BINDING"/>
    <property type="match status" value="1"/>
</dbReference>
<dbReference type="SUPFAM" id="SSF69593">
    <property type="entry name" value="Glycerol-3-phosphate (1)-acyltransferase"/>
    <property type="match status" value="1"/>
</dbReference>
<dbReference type="InterPro" id="IPR020845">
    <property type="entry name" value="AMP-binding_CS"/>
</dbReference>
<feature type="transmembrane region" description="Helical" evidence="4">
    <location>
        <begin position="396"/>
        <end position="421"/>
    </location>
</feature>
<reference key="1">
    <citation type="submission" date="2017-08" db="EMBL/GenBank/DDBJ databases">
        <title>A dynamic microbial community with high functional redundancy inhabits the cold, oxic subseafloor aquifer.</title>
        <authorList>
            <person name="Tully B.J."/>
            <person name="Wheat C.G."/>
            <person name="Glazer B.T."/>
            <person name="Huber J.A."/>
        </authorList>
    </citation>
    <scope>NUCLEOTIDE SEQUENCE [LARGE SCALE GENOMIC DNA]</scope>
</reference>
<feature type="transmembrane region" description="Helical" evidence="4">
    <location>
        <begin position="7"/>
        <end position="25"/>
    </location>
</feature>
<dbReference type="InterPro" id="IPR000873">
    <property type="entry name" value="AMP-dep_synth/lig_dom"/>
</dbReference>
<feature type="transmembrane region" description="Helical" evidence="4">
    <location>
        <begin position="104"/>
        <end position="122"/>
    </location>
</feature>
<dbReference type="PANTHER" id="PTHR43767:SF1">
    <property type="entry name" value="NONRIBOSOMAL PEPTIDE SYNTHASE PES1 (EUROFUNG)-RELATED"/>
    <property type="match status" value="1"/>
</dbReference>
<reference evidence="6" key="2">
    <citation type="journal article" date="2018" name="ISME J.">
        <title>A dynamic microbial community with high functional redundancy inhabits the cold, oxic subseafloor aquifer.</title>
        <authorList>
            <person name="Tully B.J."/>
            <person name="Wheat C.G."/>
            <person name="Glazer B.T."/>
            <person name="Huber J.A."/>
        </authorList>
    </citation>
    <scope>NUCLEOTIDE SEQUENCE</scope>
    <source>
        <strain evidence="6">NORP83</strain>
    </source>
</reference>
<keyword evidence="2 4" id="KW-1133">Transmembrane helix</keyword>
<evidence type="ECO:0000256" key="4">
    <source>
        <dbReference type="SAM" id="Phobius"/>
    </source>
</evidence>
<evidence type="ECO:0000313" key="6">
    <source>
        <dbReference type="EMBL" id="PCJ03548.1"/>
    </source>
</evidence>
<feature type="transmembrane region" description="Helical" evidence="4">
    <location>
        <begin position="45"/>
        <end position="69"/>
    </location>
</feature>
<feature type="transmembrane region" description="Helical" evidence="4">
    <location>
        <begin position="371"/>
        <end position="390"/>
    </location>
</feature>
<accession>A0A2A4ZAH4</accession>
<dbReference type="GO" id="GO:0022857">
    <property type="term" value="F:transmembrane transporter activity"/>
    <property type="evidence" value="ECO:0007669"/>
    <property type="project" value="InterPro"/>
</dbReference>
<feature type="domain" description="Phospholipid/glycerol acyltransferase" evidence="5">
    <location>
        <begin position="454"/>
        <end position="565"/>
    </location>
</feature>
<dbReference type="InterPro" id="IPR042099">
    <property type="entry name" value="ANL_N_sf"/>
</dbReference>
<dbReference type="Gene3D" id="3.30.300.30">
    <property type="match status" value="1"/>
</dbReference>
<feature type="transmembrane region" description="Helical" evidence="4">
    <location>
        <begin position="274"/>
        <end position="295"/>
    </location>
</feature>
<dbReference type="Pfam" id="PF07690">
    <property type="entry name" value="MFS_1"/>
    <property type="match status" value="1"/>
</dbReference>
<dbReference type="Pfam" id="PF00501">
    <property type="entry name" value="AMP-binding"/>
    <property type="match status" value="1"/>
</dbReference>
<dbReference type="Gene3D" id="3.40.50.12780">
    <property type="entry name" value="N-terminal domain of ligase-like"/>
    <property type="match status" value="1"/>
</dbReference>
<feature type="transmembrane region" description="Helical" evidence="4">
    <location>
        <begin position="142"/>
        <end position="162"/>
    </location>
</feature>
<organism evidence="6">
    <name type="scientific">OCS116 cluster bacterium</name>
    <dbReference type="NCBI Taxonomy" id="2030921"/>
    <lineage>
        <taxon>Bacteria</taxon>
        <taxon>Pseudomonadati</taxon>
        <taxon>Pseudomonadota</taxon>
        <taxon>Alphaproteobacteria</taxon>
        <taxon>OCS116 cluster</taxon>
    </lineage>
</organism>
<dbReference type="InterPro" id="IPR011701">
    <property type="entry name" value="MFS"/>
</dbReference>
<dbReference type="InterPro" id="IPR002123">
    <property type="entry name" value="Plipid/glycerol_acylTrfase"/>
</dbReference>
<dbReference type="EMBL" id="NVUS01000002">
    <property type="protein sequence ID" value="PCJ03548.1"/>
    <property type="molecule type" value="Genomic_DNA"/>
</dbReference>
<dbReference type="SUPFAM" id="SSF56801">
    <property type="entry name" value="Acetyl-CoA synthetase-like"/>
    <property type="match status" value="1"/>
</dbReference>
<keyword evidence="6" id="KW-0012">Acyltransferase</keyword>
<dbReference type="Pfam" id="PF01553">
    <property type="entry name" value="Acyltransferase"/>
    <property type="match status" value="1"/>
</dbReference>
<dbReference type="GO" id="GO:0016746">
    <property type="term" value="F:acyltransferase activity"/>
    <property type="evidence" value="ECO:0007669"/>
    <property type="project" value="UniProtKB-KW"/>
</dbReference>
<evidence type="ECO:0000256" key="3">
    <source>
        <dbReference type="ARBA" id="ARBA00023136"/>
    </source>
</evidence>
<evidence type="ECO:0000256" key="1">
    <source>
        <dbReference type="ARBA" id="ARBA00022692"/>
    </source>
</evidence>
<gene>
    <name evidence="6" type="ORF">COB13_02700</name>
</gene>
<feature type="transmembrane region" description="Helical" evidence="4">
    <location>
        <begin position="302"/>
        <end position="323"/>
    </location>
</feature>
<keyword evidence="6" id="KW-0808">Transferase</keyword>
<proteinExistence type="predicted"/>
<keyword evidence="3 4" id="KW-0472">Membrane</keyword>
<dbReference type="PANTHER" id="PTHR43767">
    <property type="entry name" value="LONG-CHAIN-FATTY-ACID--COA LIGASE"/>
    <property type="match status" value="1"/>
</dbReference>
<comment type="caution">
    <text evidence="6">The sequence shown here is derived from an EMBL/GenBank/DDBJ whole genome shotgun (WGS) entry which is preliminary data.</text>
</comment>
<dbReference type="CDD" id="cd07989">
    <property type="entry name" value="LPLAT_AGPAT-like"/>
    <property type="match status" value="1"/>
</dbReference>
<dbReference type="SUPFAM" id="SSF103473">
    <property type="entry name" value="MFS general substrate transporter"/>
    <property type="match status" value="1"/>
</dbReference>
<evidence type="ECO:0000259" key="5">
    <source>
        <dbReference type="SMART" id="SM00563"/>
    </source>
</evidence>
<sequence>MREVLKVKGFIAFIWVAFINAFVDLGHKILIQNTLLKAYEGSEQVILIAIVNALILLPFIMLFTPAGYISDRFSKVKVMRWAARFAVLLTLLITFSYYMGWFYAAFGLTFVLALQSALYSPAKYGYIRDLLGADNLSEGNGWVQSVTMVAILSGIVIFSLLFEAMLSGSGVDLNNPSELLKTFAPLGGLLIISSLVEVYFTQKLPIVKTQDGKNKFEWKAYLTAKLVTKDIKSLFDNKPIIRAIFAIAGFWTISQVLLAVFPSYIETLTGESNVFIIQAVMALAGIGIMAGSFISGRMSSHYINLALVPVGAVGVAICLFLLLQVETLFWAAPVFFAFGLFGALMIIPLNALIQFNAPKDQLGTILAGNNLVQNICMLTGLALTVLFAYYRYDEKWLLTALAIIGLVGAAQTVLTLPHLFVRAVFAGIIRRQYKLVVQGYENILDDQRDTTKGMLLLGNHISWIDWALVQLAFPRRIRFVMERSYFEKWYLKWFLNFMGCIPISSGSSKKSLNLIREHLKNGQIVCLFPEGAISYTGQLGEFKRGFEQAIQGTDAVIVPFYLRGLWGSKFSKSSSKLREVTSRGGGRRDVIVSFGKPMSADSLASDVKQKVFELSIETWTSYTGGLQNLAYAFVDTCKTRSSSWAITDSTGIPISRKKLLTGALLFRDYISPTRGQNIGLLVPTTTAGAITNMAALMAGKTLVNLNYSAPIDSLLSAVEQANISTIVTSTQFVKKLEGRGLDVEPLFKDRQVLYLEDIRDEISTAKRIITLLKVILMPKSMIKSLYCASRKIDDTAAILFSSGSEGAPKGVMLSHRNFMSNLKQIADVLNMRDSDVVMASLPLFHAFGLTVTCLMPLIEGVPVVCHPDPTDAVGVGKAVARYRATVLCATATFLRLYSRNRRLLPIMFESLRLTVAGAEKLPHATRELFENRFHKTLLEGYGCTETTPVASCNIPNHLDTTYWTVQDGNRLGTVGMALPGTTFRIVDPDTMEALPVGEAGLILIGGAQIMKGYLNAPEKTAEVIVELDGIRFYKTGDKGQLDEDGFLTIVDRYSRFAKLGGEMVSLADLEQRVRDALDIQETPLVATALPDERKGEKLILLLEGDYDQDDVKNKIMASSIPPLMRPAKIFVVEAVPILGSGKQDFAAARKMAKQLIDEG</sequence>
<feature type="transmembrane region" description="Helical" evidence="4">
    <location>
        <begin position="81"/>
        <end position="98"/>
    </location>
</feature>
<dbReference type="CDD" id="cd06173">
    <property type="entry name" value="MFS_MefA_like"/>
    <property type="match status" value="1"/>
</dbReference>
<dbReference type="InterPro" id="IPR050237">
    <property type="entry name" value="ATP-dep_AMP-bd_enzyme"/>
</dbReference>
<dbReference type="AlphaFoldDB" id="A0A2A4ZAH4"/>
<name>A0A2A4ZAH4_9PROT</name>
<feature type="transmembrane region" description="Helical" evidence="4">
    <location>
        <begin position="329"/>
        <end position="351"/>
    </location>
</feature>
<dbReference type="Gene3D" id="1.20.1250.20">
    <property type="entry name" value="MFS general substrate transporter like domains"/>
    <property type="match status" value="1"/>
</dbReference>
<feature type="transmembrane region" description="Helical" evidence="4">
    <location>
        <begin position="240"/>
        <end position="262"/>
    </location>
</feature>